<proteinExistence type="inferred from homology"/>
<feature type="domain" description="Alpha-D-phosphohexomutase alpha/beta/alpha" evidence="4">
    <location>
        <begin position="11"/>
        <end position="147"/>
    </location>
</feature>
<dbReference type="InterPro" id="IPR005846">
    <property type="entry name" value="A-D-PHexomutase_a/b/a-III"/>
</dbReference>
<evidence type="ECO:0000259" key="6">
    <source>
        <dbReference type="Pfam" id="PF02880"/>
    </source>
</evidence>
<evidence type="ECO:0000256" key="1">
    <source>
        <dbReference type="ARBA" id="ARBA00001946"/>
    </source>
</evidence>
<name>A0A0E9LZ24_9BACT</name>
<dbReference type="Gene3D" id="3.40.120.10">
    <property type="entry name" value="Alpha-D-Glucose-1,6-Bisphosphate, subunit A, domain 3"/>
    <property type="match status" value="3"/>
</dbReference>
<evidence type="ECO:0000313" key="7">
    <source>
        <dbReference type="EMBL" id="GAO30548.1"/>
    </source>
</evidence>
<dbReference type="Gene3D" id="3.30.310.50">
    <property type="entry name" value="Alpha-D-phosphohexomutase, C-terminal domain"/>
    <property type="match status" value="1"/>
</dbReference>
<reference evidence="7 8" key="1">
    <citation type="journal article" date="2015" name="Microbes Environ.">
        <title>Distribution and evolution of nitrogen fixation genes in the phylum bacteroidetes.</title>
        <authorList>
            <person name="Inoue J."/>
            <person name="Oshima K."/>
            <person name="Suda W."/>
            <person name="Sakamoto M."/>
            <person name="Iino T."/>
            <person name="Noda S."/>
            <person name="Hongoh Y."/>
            <person name="Hattori M."/>
            <person name="Ohkuma M."/>
        </authorList>
    </citation>
    <scope>NUCLEOTIDE SEQUENCE [LARGE SCALE GENOMIC DNA]</scope>
    <source>
        <strain evidence="7">JCM 15548</strain>
    </source>
</reference>
<dbReference type="RefSeq" id="WP_062125617.1">
    <property type="nucleotide sequence ID" value="NZ_BAZW01000025.1"/>
</dbReference>
<dbReference type="CDD" id="cd03089">
    <property type="entry name" value="PMM_PGM"/>
    <property type="match status" value="1"/>
</dbReference>
<dbReference type="Pfam" id="PF02879">
    <property type="entry name" value="PGM_PMM_II"/>
    <property type="match status" value="1"/>
</dbReference>
<evidence type="ECO:0000259" key="5">
    <source>
        <dbReference type="Pfam" id="PF02879"/>
    </source>
</evidence>
<dbReference type="GO" id="GO:0005975">
    <property type="term" value="P:carbohydrate metabolic process"/>
    <property type="evidence" value="ECO:0007669"/>
    <property type="project" value="InterPro"/>
</dbReference>
<dbReference type="Pfam" id="PF02880">
    <property type="entry name" value="PGM_PMM_III"/>
    <property type="match status" value="1"/>
</dbReference>
<dbReference type="InterPro" id="IPR005841">
    <property type="entry name" value="Alpha-D-phosphohexomutase_SF"/>
</dbReference>
<protein>
    <submittedName>
        <fullName evidence="7">Phosphomannomutase</fullName>
    </submittedName>
</protein>
<dbReference type="SUPFAM" id="SSF53738">
    <property type="entry name" value="Phosphoglucomutase, first 3 domains"/>
    <property type="match status" value="3"/>
</dbReference>
<gene>
    <name evidence="7" type="ORF">JCM15548_12832</name>
</gene>
<dbReference type="FunFam" id="3.40.120.10:FF:000010">
    <property type="entry name" value="phosphomannomutase/phosphoglucomutase isoform X1"/>
    <property type="match status" value="1"/>
</dbReference>
<dbReference type="AlphaFoldDB" id="A0A0E9LZ24"/>
<dbReference type="EMBL" id="BAZW01000025">
    <property type="protein sequence ID" value="GAO30548.1"/>
    <property type="molecule type" value="Genomic_DNA"/>
</dbReference>
<dbReference type="PANTHER" id="PTHR42946:SF1">
    <property type="entry name" value="PHOSPHOGLUCOMUTASE (ALPHA-D-GLUCOSE-1,6-BISPHOSPHATE-DEPENDENT)"/>
    <property type="match status" value="1"/>
</dbReference>
<feature type="domain" description="Alpha-D-phosphohexomutase alpha/beta/alpha" evidence="6">
    <location>
        <begin position="282"/>
        <end position="395"/>
    </location>
</feature>
<feature type="domain" description="Alpha-D-phosphohexomutase alpha/beta/alpha" evidence="5">
    <location>
        <begin position="173"/>
        <end position="277"/>
    </location>
</feature>
<dbReference type="GO" id="GO:0004615">
    <property type="term" value="F:phosphomannomutase activity"/>
    <property type="evidence" value="ECO:0007669"/>
    <property type="project" value="TreeGrafter"/>
</dbReference>
<sequence length="510" mass="56528">MNYINWKALQNGSDIRGVAMKSVANESVNLTPEVVARLGESFVGWLRKKNAQKKLKISVGTDPRLSGPTLKTALAEALKQCGVDVYDYGLASTPAMFMSTVMGQTPVDAAIMLTASHLPSNRNGLKFYTSEGGLERSDITEILTLAESGEDFKESDHGKIGEHDFMTEYAQHFINLVREQVNHPDHYNEPLKGLSIAVDAGNGAGGFYATKVLKPLGADISASQFLQPDGRFPNHIPNPEDEMAMASIVRQVKENKADLGIIFDTDVDRAALVAQDGSPINRNQLIALISAVVLEEHPGSTIVTDSITSNGLAWFINEHLKGKHHRFQRGYKNVINEAIRLNKEGQECWLAIETSGHAALKENHFMDDGAYLVTKLIITMAKVRKQGKRLVNLIEKLPLPVQSSEIRIGINDPNFKEIGEKVITDLGLLAGNRHGWDIAPDNYEGVRIHCKHPLQKGWFLLRMSLHDPVLPLNIESEVEGGMEENVQLLKEFFANYDKLDLSGFRDIKYK</sequence>
<evidence type="ECO:0000313" key="8">
    <source>
        <dbReference type="Proteomes" id="UP000032900"/>
    </source>
</evidence>
<accession>A0A0E9LZ24</accession>
<dbReference type="InterPro" id="IPR050060">
    <property type="entry name" value="Phosphoglucosamine_mutase"/>
</dbReference>
<comment type="similarity">
    <text evidence="2">Belongs to the phosphohexose mutase family.</text>
</comment>
<dbReference type="InterPro" id="IPR005845">
    <property type="entry name" value="A-D-PHexomutase_a/b/a-II"/>
</dbReference>
<evidence type="ECO:0000256" key="2">
    <source>
        <dbReference type="ARBA" id="ARBA00010231"/>
    </source>
</evidence>
<dbReference type="InterPro" id="IPR005844">
    <property type="entry name" value="A-D-PHexomutase_a/b/a-I"/>
</dbReference>
<dbReference type="PRINTS" id="PR00509">
    <property type="entry name" value="PGMPMM"/>
</dbReference>
<keyword evidence="8" id="KW-1185">Reference proteome</keyword>
<dbReference type="Proteomes" id="UP000032900">
    <property type="component" value="Unassembled WGS sequence"/>
</dbReference>
<organism evidence="7 8">
    <name type="scientific">Geofilum rubicundum JCM 15548</name>
    <dbReference type="NCBI Taxonomy" id="1236989"/>
    <lineage>
        <taxon>Bacteria</taxon>
        <taxon>Pseudomonadati</taxon>
        <taxon>Bacteroidota</taxon>
        <taxon>Bacteroidia</taxon>
        <taxon>Marinilabiliales</taxon>
        <taxon>Marinilabiliaceae</taxon>
        <taxon>Geofilum</taxon>
    </lineage>
</organism>
<keyword evidence="3" id="KW-0597">Phosphoprotein</keyword>
<dbReference type="PANTHER" id="PTHR42946">
    <property type="entry name" value="PHOSPHOHEXOSE MUTASE"/>
    <property type="match status" value="1"/>
</dbReference>
<dbReference type="InterPro" id="IPR016055">
    <property type="entry name" value="A-D-PHexomutase_a/b/a-I/II/III"/>
</dbReference>
<dbReference type="STRING" id="1236989.JCM15548_12832"/>
<dbReference type="Pfam" id="PF02878">
    <property type="entry name" value="PGM_PMM_I"/>
    <property type="match status" value="1"/>
</dbReference>
<evidence type="ECO:0000256" key="3">
    <source>
        <dbReference type="ARBA" id="ARBA00022553"/>
    </source>
</evidence>
<comment type="cofactor">
    <cofactor evidence="1">
        <name>Mg(2+)</name>
        <dbReference type="ChEBI" id="CHEBI:18420"/>
    </cofactor>
</comment>
<comment type="caution">
    <text evidence="7">The sequence shown here is derived from an EMBL/GenBank/DDBJ whole genome shotgun (WGS) entry which is preliminary data.</text>
</comment>
<evidence type="ECO:0000259" key="4">
    <source>
        <dbReference type="Pfam" id="PF02878"/>
    </source>
</evidence>